<reference evidence="1 2" key="1">
    <citation type="submission" date="2014-08" db="EMBL/GenBank/DDBJ databases">
        <title>Porphyromonas cangingivalis strain:COT-109_OH1386 Genome sequencing.</title>
        <authorList>
            <person name="Wallis C."/>
            <person name="Deusch O."/>
            <person name="O'Flynn C."/>
            <person name="Davis I."/>
            <person name="Jospin G."/>
            <person name="Darling A.E."/>
            <person name="Coil D.A."/>
            <person name="Alexiev A."/>
            <person name="Horsfall A."/>
            <person name="Kirkwood N."/>
            <person name="Harris S."/>
            <person name="Eisen J.A."/>
        </authorList>
    </citation>
    <scope>NUCLEOTIDE SEQUENCE [LARGE SCALE GENOMIC DNA]</scope>
    <source>
        <strain evidence="2">COT-109 OH1386</strain>
    </source>
</reference>
<accession>A0A0A2EQ89</accession>
<dbReference type="AlphaFoldDB" id="A0A0A2EQ89"/>
<evidence type="ECO:0000313" key="1">
    <source>
        <dbReference type="EMBL" id="KGN78529.1"/>
    </source>
</evidence>
<keyword evidence="2" id="KW-1185">Reference proteome</keyword>
<name>A0A0A2EQ89_PORCN</name>
<dbReference type="Proteomes" id="UP000030125">
    <property type="component" value="Unassembled WGS sequence"/>
</dbReference>
<gene>
    <name evidence="1" type="ORF">HQ35_09965</name>
</gene>
<comment type="caution">
    <text evidence="1">The sequence shown here is derived from an EMBL/GenBank/DDBJ whole genome shotgun (WGS) entry which is preliminary data.</text>
</comment>
<protein>
    <submittedName>
        <fullName evidence="1">Uncharacterized protein</fullName>
    </submittedName>
</protein>
<sequence length="63" mass="7182">MGLKKVREVELVIIDGGRELSDALLWAAGWLTEQAVNVVCETVSFFVFLRRTDVFLGRYLFGF</sequence>
<evidence type="ECO:0000313" key="2">
    <source>
        <dbReference type="Proteomes" id="UP000030125"/>
    </source>
</evidence>
<proteinExistence type="predicted"/>
<dbReference type="EMBL" id="JQJD01000060">
    <property type="protein sequence ID" value="KGN78529.1"/>
    <property type="molecule type" value="Genomic_DNA"/>
</dbReference>
<organism evidence="1 2">
    <name type="scientific">Porphyromonas cangingivalis</name>
    <dbReference type="NCBI Taxonomy" id="36874"/>
    <lineage>
        <taxon>Bacteria</taxon>
        <taxon>Pseudomonadati</taxon>
        <taxon>Bacteroidota</taxon>
        <taxon>Bacteroidia</taxon>
        <taxon>Bacteroidales</taxon>
        <taxon>Porphyromonadaceae</taxon>
        <taxon>Porphyromonas</taxon>
    </lineage>
</organism>